<evidence type="ECO:0000313" key="2">
    <source>
        <dbReference type="Proteomes" id="UP001491310"/>
    </source>
</evidence>
<gene>
    <name evidence="1" type="ORF">WJX75_009846</name>
</gene>
<evidence type="ECO:0000313" key="1">
    <source>
        <dbReference type="EMBL" id="KAK9907778.1"/>
    </source>
</evidence>
<reference evidence="1 2" key="1">
    <citation type="journal article" date="2024" name="Nat. Commun.">
        <title>Phylogenomics reveals the evolutionary origins of lichenization in chlorophyte algae.</title>
        <authorList>
            <person name="Puginier C."/>
            <person name="Libourel C."/>
            <person name="Otte J."/>
            <person name="Skaloud P."/>
            <person name="Haon M."/>
            <person name="Grisel S."/>
            <person name="Petersen M."/>
            <person name="Berrin J.G."/>
            <person name="Delaux P.M."/>
            <person name="Dal Grande F."/>
            <person name="Keller J."/>
        </authorList>
    </citation>
    <scope>NUCLEOTIDE SEQUENCE [LARGE SCALE GENOMIC DNA]</scope>
    <source>
        <strain evidence="1 2">SAG 216-7</strain>
    </source>
</reference>
<dbReference type="Gene3D" id="3.40.1280.10">
    <property type="match status" value="1"/>
</dbReference>
<accession>A0ABR2YLP5</accession>
<dbReference type="InterPro" id="IPR029026">
    <property type="entry name" value="tRNA_m1G_MTases_N"/>
</dbReference>
<dbReference type="EMBL" id="JALJOT010000009">
    <property type="protein sequence ID" value="KAK9907778.1"/>
    <property type="molecule type" value="Genomic_DNA"/>
</dbReference>
<organism evidence="1 2">
    <name type="scientific">Coccomyxa subellipsoidea</name>
    <dbReference type="NCBI Taxonomy" id="248742"/>
    <lineage>
        <taxon>Eukaryota</taxon>
        <taxon>Viridiplantae</taxon>
        <taxon>Chlorophyta</taxon>
        <taxon>core chlorophytes</taxon>
        <taxon>Trebouxiophyceae</taxon>
        <taxon>Trebouxiophyceae incertae sedis</taxon>
        <taxon>Coccomyxaceae</taxon>
        <taxon>Coccomyxa</taxon>
    </lineage>
</organism>
<comment type="caution">
    <text evidence="1">The sequence shown here is derived from an EMBL/GenBank/DDBJ whole genome shotgun (WGS) entry which is preliminary data.</text>
</comment>
<sequence>MGGQRLLWQAAEFSSVQEAVQGCAYSVAFTRWQEGLHGIDTFRSIRQLTDQLEKNGLLGPSACTEEKVAFVFGREVNEPSGG</sequence>
<name>A0ABR2YLP5_9CHLO</name>
<protein>
    <submittedName>
        <fullName evidence="1">Uncharacterized protein</fullName>
    </submittedName>
</protein>
<proteinExistence type="predicted"/>
<dbReference type="Proteomes" id="UP001491310">
    <property type="component" value="Unassembled WGS sequence"/>
</dbReference>
<keyword evidence="2" id="KW-1185">Reference proteome</keyword>